<dbReference type="InterPro" id="IPR010982">
    <property type="entry name" value="Lambda_DNA-bd_dom_sf"/>
</dbReference>
<dbReference type="PANTHER" id="PTHR30146">
    <property type="entry name" value="LACI-RELATED TRANSCRIPTIONAL REPRESSOR"/>
    <property type="match status" value="1"/>
</dbReference>
<keyword evidence="6" id="KW-1185">Reference proteome</keyword>
<dbReference type="GO" id="GO:0003700">
    <property type="term" value="F:DNA-binding transcription factor activity"/>
    <property type="evidence" value="ECO:0007669"/>
    <property type="project" value="TreeGrafter"/>
</dbReference>
<evidence type="ECO:0000256" key="2">
    <source>
        <dbReference type="ARBA" id="ARBA00023125"/>
    </source>
</evidence>
<dbReference type="PRINTS" id="PR00036">
    <property type="entry name" value="HTHLACI"/>
</dbReference>
<evidence type="ECO:0000256" key="3">
    <source>
        <dbReference type="ARBA" id="ARBA00023163"/>
    </source>
</evidence>
<name>X7EDX3_9RHOB</name>
<dbReference type="GO" id="GO:0000976">
    <property type="term" value="F:transcription cis-regulatory region binding"/>
    <property type="evidence" value="ECO:0007669"/>
    <property type="project" value="TreeGrafter"/>
</dbReference>
<accession>X7EDX3</accession>
<keyword evidence="2" id="KW-0238">DNA-binding</keyword>
<evidence type="ECO:0000256" key="1">
    <source>
        <dbReference type="ARBA" id="ARBA00023015"/>
    </source>
</evidence>
<keyword evidence="1" id="KW-0805">Transcription regulation</keyword>
<evidence type="ECO:0000259" key="4">
    <source>
        <dbReference type="PROSITE" id="PS50932"/>
    </source>
</evidence>
<dbReference type="SUPFAM" id="SSF53822">
    <property type="entry name" value="Periplasmic binding protein-like I"/>
    <property type="match status" value="1"/>
</dbReference>
<dbReference type="Pfam" id="PF00356">
    <property type="entry name" value="LacI"/>
    <property type="match status" value="1"/>
</dbReference>
<dbReference type="Proteomes" id="UP000022447">
    <property type="component" value="Unassembled WGS sequence"/>
</dbReference>
<dbReference type="PROSITE" id="PS00356">
    <property type="entry name" value="HTH_LACI_1"/>
    <property type="match status" value="1"/>
</dbReference>
<proteinExistence type="predicted"/>
<protein>
    <submittedName>
        <fullName evidence="5">LacI family transcriptional regulator</fullName>
    </submittedName>
</protein>
<dbReference type="InterPro" id="IPR025997">
    <property type="entry name" value="SBP_2_dom"/>
</dbReference>
<evidence type="ECO:0000313" key="5">
    <source>
        <dbReference type="EMBL" id="ETX14289.1"/>
    </source>
</evidence>
<dbReference type="eggNOG" id="COG1879">
    <property type="taxonomic scope" value="Bacteria"/>
</dbReference>
<dbReference type="Gene3D" id="1.10.260.40">
    <property type="entry name" value="lambda repressor-like DNA-binding domains"/>
    <property type="match status" value="1"/>
</dbReference>
<comment type="caution">
    <text evidence="5">The sequence shown here is derived from an EMBL/GenBank/DDBJ whole genome shotgun (WGS) entry which is preliminary data.</text>
</comment>
<gene>
    <name evidence="5" type="ORF">OCH239_04275</name>
</gene>
<dbReference type="PANTHER" id="PTHR30146:SF152">
    <property type="entry name" value="TRANSCRIPTIONAL REGULATORY PROTEIN"/>
    <property type="match status" value="1"/>
</dbReference>
<keyword evidence="3" id="KW-0804">Transcription</keyword>
<dbReference type="CDD" id="cd06307">
    <property type="entry name" value="PBP1_sugar_binding"/>
    <property type="match status" value="1"/>
</dbReference>
<dbReference type="SUPFAM" id="SSF47413">
    <property type="entry name" value="lambda repressor-like DNA-binding domains"/>
    <property type="match status" value="1"/>
</dbReference>
<dbReference type="PROSITE" id="PS50932">
    <property type="entry name" value="HTH_LACI_2"/>
    <property type="match status" value="1"/>
</dbReference>
<reference evidence="5 6" key="1">
    <citation type="submission" date="2014-01" db="EMBL/GenBank/DDBJ databases">
        <title>Roseivivax halodurans JCM 10272 Genome Sequencing.</title>
        <authorList>
            <person name="Lai Q."/>
            <person name="Li G."/>
            <person name="Shao Z."/>
        </authorList>
    </citation>
    <scope>NUCLEOTIDE SEQUENCE [LARGE SCALE GENOMIC DNA]</scope>
    <source>
        <strain evidence="5 6">JCM 10272</strain>
    </source>
</reference>
<dbReference type="STRING" id="1449350.OCH239_04275"/>
<dbReference type="InterPro" id="IPR028082">
    <property type="entry name" value="Peripla_BP_I"/>
</dbReference>
<dbReference type="InterPro" id="IPR000843">
    <property type="entry name" value="HTH_LacI"/>
</dbReference>
<dbReference type="Pfam" id="PF13407">
    <property type="entry name" value="Peripla_BP_4"/>
    <property type="match status" value="1"/>
</dbReference>
<evidence type="ECO:0000313" key="6">
    <source>
        <dbReference type="Proteomes" id="UP000022447"/>
    </source>
</evidence>
<dbReference type="CDD" id="cd01392">
    <property type="entry name" value="HTH_LacI"/>
    <property type="match status" value="1"/>
</dbReference>
<dbReference type="AlphaFoldDB" id="X7EDX3"/>
<organism evidence="5 6">
    <name type="scientific">Roseivivax halodurans JCM 10272</name>
    <dbReference type="NCBI Taxonomy" id="1449350"/>
    <lineage>
        <taxon>Bacteria</taxon>
        <taxon>Pseudomonadati</taxon>
        <taxon>Pseudomonadota</taxon>
        <taxon>Alphaproteobacteria</taxon>
        <taxon>Rhodobacterales</taxon>
        <taxon>Roseobacteraceae</taxon>
        <taxon>Roseivivax</taxon>
    </lineage>
</organism>
<feature type="domain" description="HTH lacI-type" evidence="4">
    <location>
        <begin position="4"/>
        <end position="58"/>
    </location>
</feature>
<dbReference type="EMBL" id="JALZ01000012">
    <property type="protein sequence ID" value="ETX14289.1"/>
    <property type="molecule type" value="Genomic_DNA"/>
</dbReference>
<dbReference type="SMART" id="SM00354">
    <property type="entry name" value="HTH_LACI"/>
    <property type="match status" value="1"/>
</dbReference>
<dbReference type="PATRIC" id="fig|1449350.3.peg.2573"/>
<dbReference type="Gene3D" id="3.40.50.2300">
    <property type="match status" value="2"/>
</dbReference>
<sequence length="342" mass="37244">MSRPTIHDVARMAGVSLSTVDRVLNDREGVRKSTQIRVSEAMQRLGYERNLAAANLSRRRLYRLRFVLPSGSNAFMRGLETCLRERMAGAARESTLIEVATVPPFDAQALAAELRGIDAGQVDGVAVVATDATAVRVAVRDLRARGIAVVTLVSDLPSSERQHFVGIDNVQAGRTAASLLGRFCRWRRGKMAIVAGSMLVRDHVERRLGFEQVLRAEFPDQSISAVIEGLDDQDIVEERLARALAEDPGIVGVYSLGAGNRGISRAVSVLAEESRPSVVVHELTRFSRDALIDGVFDAVIHQDETREIDVAIRALRALADGGFVDGAAERIGVEVFLRDNLP</sequence>